<dbReference type="AlphaFoldDB" id="A0A261EQ49"/>
<dbReference type="SMART" id="SM00382">
    <property type="entry name" value="AAA"/>
    <property type="match status" value="1"/>
</dbReference>
<accession>A0A261EQ49</accession>
<name>A0A261EQ49_9BIFI</name>
<dbReference type="InterPro" id="IPR003439">
    <property type="entry name" value="ABC_transporter-like_ATP-bd"/>
</dbReference>
<dbReference type="Proteomes" id="UP000216004">
    <property type="component" value="Unassembled WGS sequence"/>
</dbReference>
<sequence>MTQVLQLNHVSRDFNKGRTHAVRDVSLTVRKGEILGLVGVNGAGKTTIVKMCSTLLMPTSGDIKINGIDAVRSPEKARGDIGLVIGGDRGFYPRATVLANMRFFADLAGVPYRHRNEQISQLLKAVSLEAKGNSHVNELSRGQKQRLHIARALLGNPSLLLLDEPTIGLDPDVALQMRDLIRIMSSKGVGILLTSHSMVEVEELANKVAVLDSGVIRVQGELNDIYRYAHISRTSTFSFTPSGLFRPETVAEWFAGKGQVIYRAVGSTWFFTVLWNLSSLPFDHLITTAFQSNGLTAPVDIYTRKVTLEDAFLSISQKGVYEDA</sequence>
<proteinExistence type="inferred from homology"/>
<protein>
    <submittedName>
        <fullName evidence="8">ABC transporter, ATP-binding protein</fullName>
    </submittedName>
</protein>
<dbReference type="InterPro" id="IPR027417">
    <property type="entry name" value="P-loop_NTPase"/>
</dbReference>
<comment type="caution">
    <text evidence="8">The sequence shown here is derived from an EMBL/GenBank/DDBJ whole genome shotgun (WGS) entry which is preliminary data.</text>
</comment>
<feature type="domain" description="ABC transporter" evidence="7">
    <location>
        <begin position="5"/>
        <end position="238"/>
    </location>
</feature>
<dbReference type="GO" id="GO:0046677">
    <property type="term" value="P:response to antibiotic"/>
    <property type="evidence" value="ECO:0007669"/>
    <property type="project" value="UniProtKB-KW"/>
</dbReference>
<evidence type="ECO:0000313" key="9">
    <source>
        <dbReference type="Proteomes" id="UP000216004"/>
    </source>
</evidence>
<dbReference type="Gene3D" id="3.40.50.300">
    <property type="entry name" value="P-loop containing nucleotide triphosphate hydrolases"/>
    <property type="match status" value="1"/>
</dbReference>
<dbReference type="EMBL" id="MWWS01000007">
    <property type="protein sequence ID" value="OZG48975.1"/>
    <property type="molecule type" value="Genomic_DNA"/>
</dbReference>
<dbReference type="OrthoDB" id="9804819at2"/>
<dbReference type="InterPro" id="IPR003593">
    <property type="entry name" value="AAA+_ATPase"/>
</dbReference>
<dbReference type="RefSeq" id="WP_158520432.1">
    <property type="nucleotide sequence ID" value="NZ_MWWS01000007.1"/>
</dbReference>
<comment type="similarity">
    <text evidence="2">Belongs to the ABC transporter superfamily.</text>
</comment>
<dbReference type="SUPFAM" id="SSF52540">
    <property type="entry name" value="P-loop containing nucleoside triphosphate hydrolases"/>
    <property type="match status" value="1"/>
</dbReference>
<comment type="subcellular location">
    <subcellularLocation>
        <location evidence="1">Cell membrane</location>
        <topology evidence="1">Peripheral membrane protein</topology>
    </subcellularLocation>
</comment>
<evidence type="ECO:0000256" key="5">
    <source>
        <dbReference type="ARBA" id="ARBA00022840"/>
    </source>
</evidence>
<evidence type="ECO:0000256" key="1">
    <source>
        <dbReference type="ARBA" id="ARBA00004202"/>
    </source>
</evidence>
<reference evidence="8 9" key="1">
    <citation type="journal article" date="2017" name="BMC Genomics">
        <title>Comparative genomic and phylogenomic analyses of the Bifidobacteriaceae family.</title>
        <authorList>
            <person name="Lugli G.A."/>
            <person name="Milani C."/>
            <person name="Turroni F."/>
            <person name="Duranti S."/>
            <person name="Mancabelli L."/>
            <person name="Mangifesta M."/>
            <person name="Ferrario C."/>
            <person name="Modesto M."/>
            <person name="Mattarelli P."/>
            <person name="Jiri K."/>
            <person name="van Sinderen D."/>
            <person name="Ventura M."/>
        </authorList>
    </citation>
    <scope>NUCLEOTIDE SEQUENCE [LARGE SCALE GENOMIC DNA]</scope>
    <source>
        <strain evidence="8 9">DSM 22924</strain>
    </source>
</reference>
<evidence type="ECO:0000256" key="4">
    <source>
        <dbReference type="ARBA" id="ARBA00022741"/>
    </source>
</evidence>
<evidence type="ECO:0000256" key="2">
    <source>
        <dbReference type="ARBA" id="ARBA00005417"/>
    </source>
</evidence>
<keyword evidence="6" id="KW-0046">Antibiotic resistance</keyword>
<dbReference type="GO" id="GO:0005886">
    <property type="term" value="C:plasma membrane"/>
    <property type="evidence" value="ECO:0007669"/>
    <property type="project" value="UniProtKB-SubCell"/>
</dbReference>
<keyword evidence="3" id="KW-0813">Transport</keyword>
<keyword evidence="9" id="KW-1185">Reference proteome</keyword>
<evidence type="ECO:0000256" key="3">
    <source>
        <dbReference type="ARBA" id="ARBA00022448"/>
    </source>
</evidence>
<gene>
    <name evidence="8" type="ORF">BOCO_1211</name>
</gene>
<dbReference type="PANTHER" id="PTHR42711">
    <property type="entry name" value="ABC TRANSPORTER ATP-BINDING PROTEIN"/>
    <property type="match status" value="1"/>
</dbReference>
<keyword evidence="4" id="KW-0547">Nucleotide-binding</keyword>
<organism evidence="8 9">
    <name type="scientific">Bombiscardovia coagulans</name>
    <dbReference type="NCBI Taxonomy" id="686666"/>
    <lineage>
        <taxon>Bacteria</taxon>
        <taxon>Bacillati</taxon>
        <taxon>Actinomycetota</taxon>
        <taxon>Actinomycetes</taxon>
        <taxon>Bifidobacteriales</taxon>
        <taxon>Bifidobacteriaceae</taxon>
        <taxon>Bombiscardovia</taxon>
    </lineage>
</organism>
<evidence type="ECO:0000313" key="8">
    <source>
        <dbReference type="EMBL" id="OZG48975.1"/>
    </source>
</evidence>
<dbReference type="GO" id="GO:0005524">
    <property type="term" value="F:ATP binding"/>
    <property type="evidence" value="ECO:0007669"/>
    <property type="project" value="UniProtKB-KW"/>
</dbReference>
<keyword evidence="5 8" id="KW-0067">ATP-binding</keyword>
<evidence type="ECO:0000256" key="6">
    <source>
        <dbReference type="ARBA" id="ARBA00023251"/>
    </source>
</evidence>
<evidence type="ECO:0000259" key="7">
    <source>
        <dbReference type="PROSITE" id="PS50893"/>
    </source>
</evidence>
<dbReference type="PANTHER" id="PTHR42711:SF5">
    <property type="entry name" value="ABC TRANSPORTER ATP-BINDING PROTEIN NATA"/>
    <property type="match status" value="1"/>
</dbReference>
<dbReference type="Pfam" id="PF00005">
    <property type="entry name" value="ABC_tran"/>
    <property type="match status" value="1"/>
</dbReference>
<dbReference type="PROSITE" id="PS50893">
    <property type="entry name" value="ABC_TRANSPORTER_2"/>
    <property type="match status" value="1"/>
</dbReference>
<dbReference type="InterPro" id="IPR050763">
    <property type="entry name" value="ABC_transporter_ATP-binding"/>
</dbReference>
<dbReference type="GO" id="GO:0016887">
    <property type="term" value="F:ATP hydrolysis activity"/>
    <property type="evidence" value="ECO:0007669"/>
    <property type="project" value="InterPro"/>
</dbReference>